<dbReference type="Gene3D" id="3.30.830.10">
    <property type="entry name" value="Metalloenzyme, LuxS/M16 peptidase-like"/>
    <property type="match status" value="4"/>
</dbReference>
<dbReference type="GO" id="GO:0004222">
    <property type="term" value="F:metalloendopeptidase activity"/>
    <property type="evidence" value="ECO:0007669"/>
    <property type="project" value="UniProtKB-EC"/>
</dbReference>
<protein>
    <submittedName>
        <fullName evidence="11">Putative peptidase</fullName>
        <ecNumber evidence="11">3.4.24.55</ecNumber>
    </submittedName>
</protein>
<feature type="domain" description="Peptidase M16 C-terminal" evidence="10">
    <location>
        <begin position="209"/>
        <end position="384"/>
    </location>
</feature>
<dbReference type="EMBL" id="CYZH01000012">
    <property type="protein sequence ID" value="CUO62630.1"/>
    <property type="molecule type" value="Genomic_DNA"/>
</dbReference>
<keyword evidence="6" id="KW-0862">Zinc</keyword>
<evidence type="ECO:0000256" key="7">
    <source>
        <dbReference type="ARBA" id="ARBA00023049"/>
    </source>
</evidence>
<sequence length="948" mass="108241">MLQQIKTKAILVLAFLLGVISVDMLAQQSVSEKKIGLPPNTVEGVLPNGLHYLILPNGTPAHTTEFRLVMRLGSAQETDKQKGAAHFLEHMSFAGSKHFPGRGMVDYLESLGMKFGRDINAVTGYDRTIFMLTVPMDKTDSAVSDKVLLILKDWLDGLSFEEERTKKERGVILEELRGYDIGDDFYSLKIGKNRFTDRMPLGSSEDIRSIDRKTLIEFYQQWYSPQMATVVVVGDVDPVSIEKKIKEMFASIPRKKVKGYRVYPLTYEKGIALHEIGDDLKRSSELELIIPHPCVVGNTVGTIYRKELGSLLVRAITNRLQARQIRSNVSDAWFLSDKNHFVFTFSGTDKSGLLQQVSDLSNELECILKNGFTPEELDDAIKELSRTLKVDCSAQLSGKWCDDFVDYVISGDRYIQSEEEMRQLLEKIRSTDSATLQKLLQEWLSYKEQALLVAYRNNTGKQNSIQKEDILRAWEKGIRSPLKEFVYVPKEVKEETITAPVCLTKSHMFDASDIVSEKKYPEMNLTEVFLKNGLRFLLRPTDDENQSLFVTAFGRGGVGDLSDEDYPLYEGTGGYMEMGGIACVPYDTLSSYMQQEEISMNLAISNFWHDIMGMAPADKAQELFNLMYEKIYRPELCYKDFDEIRQDEIERLGKETVLEQMMKRASDRALTNRLDSLMGNIVSRPALTKKDLESLNLDKIAAYYRSLYANPSQTVFVVTGKFDTDSIKKLLTGTFARMEKVETGLSFSDKPFKLPGKTYVEAFPNENDTQTIFDYVFCGNYQPSLRNSLTLKLMRDILQNRVLSILRERENIVYSPYASLFYNGLPQQVFYFDLSASVDWGNTKKVEGLIKEIIHELRTHKVSEEELDAMKKSFLLTKQKVLSNEASAEWRTNLVNLLKNGETIDDFEQYEKCLSSISTTDIRKAFKELVNPDKFVLLYIGKHQKYNE</sequence>
<evidence type="ECO:0000313" key="12">
    <source>
        <dbReference type="Proteomes" id="UP000095517"/>
    </source>
</evidence>
<dbReference type="InterPro" id="IPR007863">
    <property type="entry name" value="Peptidase_M16_C"/>
</dbReference>
<dbReference type="RefSeq" id="WP_055279224.1">
    <property type="nucleotide sequence ID" value="NZ_CABIXA010000012.1"/>
</dbReference>
<evidence type="ECO:0000256" key="3">
    <source>
        <dbReference type="ARBA" id="ARBA00022670"/>
    </source>
</evidence>
<evidence type="ECO:0000256" key="5">
    <source>
        <dbReference type="ARBA" id="ARBA00022801"/>
    </source>
</evidence>
<reference evidence="11 12" key="1">
    <citation type="submission" date="2015-09" db="EMBL/GenBank/DDBJ databases">
        <authorList>
            <consortium name="Pathogen Informatics"/>
        </authorList>
    </citation>
    <scope>NUCLEOTIDE SEQUENCE [LARGE SCALE GENOMIC DNA]</scope>
    <source>
        <strain evidence="11 12">2789STDY5608840</strain>
    </source>
</reference>
<dbReference type="PROSITE" id="PS00143">
    <property type="entry name" value="INSULINASE"/>
    <property type="match status" value="1"/>
</dbReference>
<dbReference type="InterPro" id="IPR011765">
    <property type="entry name" value="Pept_M16_N"/>
</dbReference>
<dbReference type="STRING" id="338188.ERS852397_02430"/>
<keyword evidence="4" id="KW-0479">Metal-binding</keyword>
<keyword evidence="7" id="KW-0482">Metalloprotease</keyword>
<dbReference type="PANTHER" id="PTHR43690:SF17">
    <property type="entry name" value="PROTEIN YHJJ"/>
    <property type="match status" value="1"/>
</dbReference>
<gene>
    <name evidence="11" type="primary">ptrA</name>
    <name evidence="11" type="ORF">ERS852397_02430</name>
</gene>
<comment type="cofactor">
    <cofactor evidence="1">
        <name>Zn(2+)</name>
        <dbReference type="ChEBI" id="CHEBI:29105"/>
    </cofactor>
</comment>
<proteinExistence type="inferred from homology"/>
<evidence type="ECO:0000259" key="10">
    <source>
        <dbReference type="Pfam" id="PF05193"/>
    </source>
</evidence>
<dbReference type="InterPro" id="IPR050626">
    <property type="entry name" value="Peptidase_M16"/>
</dbReference>
<dbReference type="SUPFAM" id="SSF63411">
    <property type="entry name" value="LuxS/MPP-like metallohydrolase"/>
    <property type="match status" value="4"/>
</dbReference>
<dbReference type="InterPro" id="IPR011249">
    <property type="entry name" value="Metalloenz_LuxS/M16"/>
</dbReference>
<accession>A0A174GNY2</accession>
<dbReference type="GO" id="GO:0046872">
    <property type="term" value="F:metal ion binding"/>
    <property type="evidence" value="ECO:0007669"/>
    <property type="project" value="UniProtKB-KW"/>
</dbReference>
<dbReference type="Pfam" id="PF00675">
    <property type="entry name" value="Peptidase_M16"/>
    <property type="match status" value="1"/>
</dbReference>
<keyword evidence="5 11" id="KW-0378">Hydrolase</keyword>
<evidence type="ECO:0000256" key="4">
    <source>
        <dbReference type="ARBA" id="ARBA00022723"/>
    </source>
</evidence>
<evidence type="ECO:0000256" key="8">
    <source>
        <dbReference type="RuleBase" id="RU004447"/>
    </source>
</evidence>
<dbReference type="AlphaFoldDB" id="A0A174GNY2"/>
<feature type="domain" description="Peptidase M16 C-terminal" evidence="10">
    <location>
        <begin position="694"/>
        <end position="873"/>
    </location>
</feature>
<evidence type="ECO:0000259" key="9">
    <source>
        <dbReference type="Pfam" id="PF00675"/>
    </source>
</evidence>
<dbReference type="EC" id="3.4.24.55" evidence="11"/>
<dbReference type="GO" id="GO:0006508">
    <property type="term" value="P:proteolysis"/>
    <property type="evidence" value="ECO:0007669"/>
    <property type="project" value="UniProtKB-KW"/>
</dbReference>
<organism evidence="11 12">
    <name type="scientific">Bacteroides finegoldii</name>
    <dbReference type="NCBI Taxonomy" id="338188"/>
    <lineage>
        <taxon>Bacteria</taxon>
        <taxon>Pseudomonadati</taxon>
        <taxon>Bacteroidota</taxon>
        <taxon>Bacteroidia</taxon>
        <taxon>Bacteroidales</taxon>
        <taxon>Bacteroidaceae</taxon>
        <taxon>Bacteroides</taxon>
    </lineage>
</organism>
<dbReference type="InterPro" id="IPR001431">
    <property type="entry name" value="Pept_M16_Zn_BS"/>
</dbReference>
<evidence type="ECO:0000256" key="2">
    <source>
        <dbReference type="ARBA" id="ARBA00007261"/>
    </source>
</evidence>
<keyword evidence="3" id="KW-0645">Protease</keyword>
<name>A0A174GNY2_9BACE</name>
<evidence type="ECO:0000256" key="6">
    <source>
        <dbReference type="ARBA" id="ARBA00022833"/>
    </source>
</evidence>
<dbReference type="PANTHER" id="PTHR43690">
    <property type="entry name" value="NARDILYSIN"/>
    <property type="match status" value="1"/>
</dbReference>
<evidence type="ECO:0000256" key="1">
    <source>
        <dbReference type="ARBA" id="ARBA00001947"/>
    </source>
</evidence>
<dbReference type="Proteomes" id="UP000095517">
    <property type="component" value="Unassembled WGS sequence"/>
</dbReference>
<comment type="similarity">
    <text evidence="2 8">Belongs to the peptidase M16 family.</text>
</comment>
<evidence type="ECO:0000313" key="11">
    <source>
        <dbReference type="EMBL" id="CUO62630.1"/>
    </source>
</evidence>
<feature type="domain" description="Peptidase M16 N-terminal" evidence="9">
    <location>
        <begin position="54"/>
        <end position="178"/>
    </location>
</feature>
<dbReference type="Pfam" id="PF05193">
    <property type="entry name" value="Peptidase_M16_C"/>
    <property type="match status" value="2"/>
</dbReference>